<evidence type="ECO:0000313" key="2">
    <source>
        <dbReference type="EMBL" id="WGW02553.1"/>
    </source>
</evidence>
<dbReference type="EMBL" id="CP124616">
    <property type="protein sequence ID" value="WGW02553.1"/>
    <property type="molecule type" value="Genomic_DNA"/>
</dbReference>
<sequence length="179" mass="19842">MKVPLLAACLLLIALAQGAMAQDIRLQRRACQTLEAVDWRVDPVAMYSIALGCVRKGRFDDAIGYMTIGGAQMHFDAQRVLDPSAGAVNGALNHAFYVALSKKQRTILGQAFERAQQGGLFEARLCALLNGVKAPLHDPGYMIRHGLWQFTQPQAKPLKPDFRAKAAWRKTRRSFMQCT</sequence>
<accession>A0ABY8QEX8</accession>
<evidence type="ECO:0008006" key="4">
    <source>
        <dbReference type="Google" id="ProtNLM"/>
    </source>
</evidence>
<evidence type="ECO:0000313" key="3">
    <source>
        <dbReference type="Proteomes" id="UP001241605"/>
    </source>
</evidence>
<feature type="chain" id="PRO_5046526959" description="Sel1 repeat family protein" evidence="1">
    <location>
        <begin position="22"/>
        <end position="179"/>
    </location>
</feature>
<evidence type="ECO:0000256" key="1">
    <source>
        <dbReference type="SAM" id="SignalP"/>
    </source>
</evidence>
<keyword evidence="3" id="KW-1185">Reference proteome</keyword>
<keyword evidence="1" id="KW-0732">Signal</keyword>
<organism evidence="2 3">
    <name type="scientific">Tropicibacter oceani</name>
    <dbReference type="NCBI Taxonomy" id="3058420"/>
    <lineage>
        <taxon>Bacteria</taxon>
        <taxon>Pseudomonadati</taxon>
        <taxon>Pseudomonadota</taxon>
        <taxon>Alphaproteobacteria</taxon>
        <taxon>Rhodobacterales</taxon>
        <taxon>Roseobacteraceae</taxon>
        <taxon>Tropicibacter</taxon>
    </lineage>
</organism>
<name>A0ABY8QEX8_9RHOB</name>
<dbReference type="RefSeq" id="WP_282299186.1">
    <property type="nucleotide sequence ID" value="NZ_CP124616.1"/>
</dbReference>
<feature type="signal peptide" evidence="1">
    <location>
        <begin position="1"/>
        <end position="21"/>
    </location>
</feature>
<proteinExistence type="predicted"/>
<protein>
    <recommendedName>
        <fullName evidence="4">Sel1 repeat family protein</fullName>
    </recommendedName>
</protein>
<gene>
    <name evidence="2" type="ORF">QF118_11415</name>
</gene>
<dbReference type="Proteomes" id="UP001241605">
    <property type="component" value="Chromosome"/>
</dbReference>
<reference evidence="2 3" key="1">
    <citation type="submission" date="2023-05" db="EMBL/GenBank/DDBJ databases">
        <title>YMD87, complete Genome.</title>
        <authorList>
            <person name="Zhang J."/>
            <person name="Xu X."/>
        </authorList>
    </citation>
    <scope>NUCLEOTIDE SEQUENCE [LARGE SCALE GENOMIC DNA]</scope>
    <source>
        <strain evidence="2 3">YMD87</strain>
    </source>
</reference>